<feature type="compositionally biased region" description="Polar residues" evidence="11">
    <location>
        <begin position="231"/>
        <end position="244"/>
    </location>
</feature>
<evidence type="ECO:0000313" key="14">
    <source>
        <dbReference type="Proteomes" id="UP000245609"/>
    </source>
</evidence>
<keyword evidence="10 12" id="KW-0472">Membrane</keyword>
<proteinExistence type="inferred from homology"/>
<keyword evidence="8 12" id="KW-1133">Transmembrane helix</keyword>
<keyword evidence="9" id="KW-0811">Translocation</keyword>
<accession>A0A2T9ZC55</accession>
<feature type="transmembrane region" description="Helical" evidence="12">
    <location>
        <begin position="114"/>
        <end position="134"/>
    </location>
</feature>
<dbReference type="OrthoDB" id="200187at2759"/>
<keyword evidence="4" id="KW-0813">Transport</keyword>
<evidence type="ECO:0000256" key="11">
    <source>
        <dbReference type="SAM" id="MobiDB-lite"/>
    </source>
</evidence>
<keyword evidence="5 12" id="KW-0812">Transmembrane</keyword>
<evidence type="ECO:0000256" key="6">
    <source>
        <dbReference type="ARBA" id="ARBA00022824"/>
    </source>
</evidence>
<dbReference type="AlphaFoldDB" id="A0A2T9ZC55"/>
<gene>
    <name evidence="13" type="ORF">BB560_003426</name>
</gene>
<feature type="region of interest" description="Disordered" evidence="11">
    <location>
        <begin position="208"/>
        <end position="260"/>
    </location>
</feature>
<organism evidence="13 14">
    <name type="scientific">Smittium megazygosporum</name>
    <dbReference type="NCBI Taxonomy" id="133381"/>
    <lineage>
        <taxon>Eukaryota</taxon>
        <taxon>Fungi</taxon>
        <taxon>Fungi incertae sedis</taxon>
        <taxon>Zoopagomycota</taxon>
        <taxon>Kickxellomycotina</taxon>
        <taxon>Harpellomycetes</taxon>
        <taxon>Harpellales</taxon>
        <taxon>Legeriomycetaceae</taxon>
        <taxon>Smittium</taxon>
    </lineage>
</organism>
<dbReference type="PANTHER" id="PTHR12443:SF9">
    <property type="entry name" value="TRANSLOCATION PROTEIN SEC62"/>
    <property type="match status" value="1"/>
</dbReference>
<reference evidence="13 14" key="1">
    <citation type="journal article" date="2018" name="MBio">
        <title>Comparative Genomics Reveals the Core Gene Toolbox for the Fungus-Insect Symbiosis.</title>
        <authorList>
            <person name="Wang Y."/>
            <person name="Stata M."/>
            <person name="Wang W."/>
            <person name="Stajich J.E."/>
            <person name="White M.M."/>
            <person name="Moncalvo J.M."/>
        </authorList>
    </citation>
    <scope>NUCLEOTIDE SEQUENCE [LARGE SCALE GENOMIC DNA]</scope>
    <source>
        <strain evidence="13 14">SC-DP-2</strain>
    </source>
</reference>
<keyword evidence="6" id="KW-0256">Endoplasmic reticulum</keyword>
<evidence type="ECO:0000256" key="4">
    <source>
        <dbReference type="ARBA" id="ARBA00022448"/>
    </source>
</evidence>
<name>A0A2T9ZC55_9FUNG</name>
<evidence type="ECO:0000256" key="10">
    <source>
        <dbReference type="ARBA" id="ARBA00023136"/>
    </source>
</evidence>
<dbReference type="PANTHER" id="PTHR12443">
    <property type="entry name" value="TRANSLOCATION PROTEIN SEC62"/>
    <property type="match status" value="1"/>
</dbReference>
<feature type="transmembrane region" description="Helical" evidence="12">
    <location>
        <begin position="146"/>
        <end position="174"/>
    </location>
</feature>
<dbReference type="GO" id="GO:0005789">
    <property type="term" value="C:endoplasmic reticulum membrane"/>
    <property type="evidence" value="ECO:0007669"/>
    <property type="project" value="UniProtKB-SubCell"/>
</dbReference>
<sequence length="260" mass="29259">MTDKKQENPKPPKEVFKVADFLLSDKSGLRKREGVINGARSGVNALVDEVDKRSSYCENREQAAELLSTLLEWEFIARCEKNQGDPRSLRPSALQTFNEEYYYVWVYEGSKLRIILGAISLVLIVLAGVMFPLWPSKLRVGSWYLSMGALGLIGLLFVIAIIRLIIYVISIFVAPPGLWIFPNLFEDVGFFDSFVPLYAWDVPKNRSRNQAQDAEPQVAEPQAAKVLEESQVPTGSNTRSNVQQRKSKGKSKASSRVEDE</sequence>
<evidence type="ECO:0000256" key="2">
    <source>
        <dbReference type="ARBA" id="ARBA00010604"/>
    </source>
</evidence>
<keyword evidence="14" id="KW-1185">Reference proteome</keyword>
<protein>
    <recommendedName>
        <fullName evidence="3">Translocation protein SEC62</fullName>
    </recommendedName>
</protein>
<evidence type="ECO:0000256" key="8">
    <source>
        <dbReference type="ARBA" id="ARBA00022989"/>
    </source>
</evidence>
<dbReference type="STRING" id="133381.A0A2T9ZC55"/>
<dbReference type="InterPro" id="IPR004728">
    <property type="entry name" value="Sec62"/>
</dbReference>
<comment type="similarity">
    <text evidence="2">Belongs to the SEC62 family.</text>
</comment>
<evidence type="ECO:0000256" key="7">
    <source>
        <dbReference type="ARBA" id="ARBA00022927"/>
    </source>
</evidence>
<evidence type="ECO:0000313" key="13">
    <source>
        <dbReference type="EMBL" id="PVV02130.1"/>
    </source>
</evidence>
<evidence type="ECO:0000256" key="3">
    <source>
        <dbReference type="ARBA" id="ARBA00021257"/>
    </source>
</evidence>
<keyword evidence="7" id="KW-0653">Protein transport</keyword>
<dbReference type="EMBL" id="MBFS01000599">
    <property type="protein sequence ID" value="PVV02130.1"/>
    <property type="molecule type" value="Genomic_DNA"/>
</dbReference>
<evidence type="ECO:0000256" key="9">
    <source>
        <dbReference type="ARBA" id="ARBA00023010"/>
    </source>
</evidence>
<comment type="caution">
    <text evidence="13">The sequence shown here is derived from an EMBL/GenBank/DDBJ whole genome shotgun (WGS) entry which is preliminary data.</text>
</comment>
<evidence type="ECO:0000256" key="12">
    <source>
        <dbReference type="SAM" id="Phobius"/>
    </source>
</evidence>
<dbReference type="GO" id="GO:0031204">
    <property type="term" value="P:post-translational protein targeting to membrane, translocation"/>
    <property type="evidence" value="ECO:0007669"/>
    <property type="project" value="TreeGrafter"/>
</dbReference>
<dbReference type="Proteomes" id="UP000245609">
    <property type="component" value="Unassembled WGS sequence"/>
</dbReference>
<evidence type="ECO:0000256" key="5">
    <source>
        <dbReference type="ARBA" id="ARBA00022692"/>
    </source>
</evidence>
<evidence type="ECO:0000256" key="1">
    <source>
        <dbReference type="ARBA" id="ARBA00004477"/>
    </source>
</evidence>
<dbReference type="Pfam" id="PF03839">
    <property type="entry name" value="Sec62"/>
    <property type="match status" value="1"/>
</dbReference>
<comment type="subcellular location">
    <subcellularLocation>
        <location evidence="1">Endoplasmic reticulum membrane</location>
        <topology evidence="1">Multi-pass membrane protein</topology>
    </subcellularLocation>
</comment>